<dbReference type="Gene3D" id="3.40.630.30">
    <property type="match status" value="1"/>
</dbReference>
<proteinExistence type="predicted"/>
<evidence type="ECO:0000259" key="1">
    <source>
        <dbReference type="Pfam" id="PF13480"/>
    </source>
</evidence>
<evidence type="ECO:0000313" key="2">
    <source>
        <dbReference type="EMBL" id="KZE18837.1"/>
    </source>
</evidence>
<reference evidence="3" key="1">
    <citation type="submission" date="2016-01" db="EMBL/GenBank/DDBJ databases">
        <title>Draft genome of Chromobacterium sp. F49.</title>
        <authorList>
            <person name="Hong K.W."/>
        </authorList>
    </citation>
    <scope>NUCLEOTIDE SEQUENCE [LARGE SCALE GENOMIC DNA]</scope>
    <source>
        <strain evidence="3">CN3</strain>
    </source>
</reference>
<dbReference type="RefSeq" id="WP_066687652.1">
    <property type="nucleotide sequence ID" value="NZ_CP117025.1"/>
</dbReference>
<name>A0ABR5YGP9_9SPHN</name>
<dbReference type="PANTHER" id="PTHR36174">
    <property type="entry name" value="LIPID II:GLYCINE GLYCYLTRANSFERASE"/>
    <property type="match status" value="1"/>
</dbReference>
<gene>
    <name evidence="2" type="ORF">AVT10_02030</name>
</gene>
<dbReference type="InterPro" id="IPR017469">
    <property type="entry name" value="PEP-CTERM_FemAB-rel"/>
</dbReference>
<evidence type="ECO:0000313" key="3">
    <source>
        <dbReference type="Proteomes" id="UP000076609"/>
    </source>
</evidence>
<dbReference type="Proteomes" id="UP000076609">
    <property type="component" value="Unassembled WGS sequence"/>
</dbReference>
<dbReference type="PANTHER" id="PTHR36174:SF1">
    <property type="entry name" value="LIPID II:GLYCINE GLYCYLTRANSFERASE"/>
    <property type="match status" value="1"/>
</dbReference>
<accession>A0ABR5YGP9</accession>
<sequence>MIAVRRADLADAGERTRIETFVGEHPDGTPFHLPVWGEATAAGCGQDYRMLLAEDGGVLKGVVPLTHVRSPLFGAALVSTGFGVGGGVLASDPAAGAALAAAAVEMARELRCPTIEMRGGVPIDGAGWTWDDSRYVGFVRPLANDDDAELLAIPRKQRADVRKALAEPFEIAIGRDRAALAEHFHVYGTSVRNLGTPVFPRSLFAEVVRRFGDDADVLTVRHGGVAVASVLSVYWRGTVYPYWGGGTAAARGLRANERMYFELMRHARARGCTAFDFGRSKVGTGPAAYKKNWGFVGTPLGYPTWTADGERPRDASPLNPKYRLKIAAWQKLPVAVANRVGPFIAKGLG</sequence>
<keyword evidence="3" id="KW-1185">Reference proteome</keyword>
<dbReference type="InterPro" id="IPR050644">
    <property type="entry name" value="PG_Glycine_Bridge_Synth"/>
</dbReference>
<comment type="caution">
    <text evidence="2">The sequence shown here is derived from an EMBL/GenBank/DDBJ whole genome shotgun (WGS) entry which is preliminary data.</text>
</comment>
<feature type="domain" description="BioF2-like acetyltransferase" evidence="1">
    <location>
        <begin position="157"/>
        <end position="291"/>
    </location>
</feature>
<dbReference type="InterPro" id="IPR038740">
    <property type="entry name" value="BioF2-like_GNAT_dom"/>
</dbReference>
<protein>
    <submittedName>
        <fullName evidence="2">FemAB</fullName>
    </submittedName>
</protein>
<dbReference type="NCBIfam" id="TIGR03019">
    <property type="entry name" value="pepcterm_femAB"/>
    <property type="match status" value="1"/>
</dbReference>
<dbReference type="Pfam" id="PF13480">
    <property type="entry name" value="Acetyltransf_6"/>
    <property type="match status" value="1"/>
</dbReference>
<dbReference type="EMBL" id="LQQO01000001">
    <property type="protein sequence ID" value="KZE18837.1"/>
    <property type="molecule type" value="Genomic_DNA"/>
</dbReference>
<dbReference type="SUPFAM" id="SSF55729">
    <property type="entry name" value="Acyl-CoA N-acyltransferases (Nat)"/>
    <property type="match status" value="2"/>
</dbReference>
<dbReference type="InterPro" id="IPR016181">
    <property type="entry name" value="Acyl_CoA_acyltransferase"/>
</dbReference>
<organism evidence="2 3">
    <name type="scientific">Sphingomonas hankookensis</name>
    <dbReference type="NCBI Taxonomy" id="563996"/>
    <lineage>
        <taxon>Bacteria</taxon>
        <taxon>Pseudomonadati</taxon>
        <taxon>Pseudomonadota</taxon>
        <taxon>Alphaproteobacteria</taxon>
        <taxon>Sphingomonadales</taxon>
        <taxon>Sphingomonadaceae</taxon>
        <taxon>Sphingomonas</taxon>
    </lineage>
</organism>